<reference evidence="1 2" key="1">
    <citation type="journal article" date="2019" name="Int. J. Syst. Evol. Microbiol.">
        <title>The Global Catalogue of Microorganisms (GCM) 10K type strain sequencing project: providing services to taxonomists for standard genome sequencing and annotation.</title>
        <authorList>
            <consortium name="The Broad Institute Genomics Platform"/>
            <consortium name="The Broad Institute Genome Sequencing Center for Infectious Disease"/>
            <person name="Wu L."/>
            <person name="Ma J."/>
        </authorList>
    </citation>
    <scope>NUCLEOTIDE SEQUENCE [LARGE SCALE GENOMIC DNA]</scope>
    <source>
        <strain evidence="1 2">YIM 94188</strain>
    </source>
</reference>
<dbReference type="AlphaFoldDB" id="A0ABD5TV91"/>
<dbReference type="Pfam" id="PF19673">
    <property type="entry name" value="DUF6176"/>
    <property type="match status" value="1"/>
</dbReference>
<accession>A0ABD5TV91</accession>
<keyword evidence="2" id="KW-1185">Reference proteome</keyword>
<sequence length="114" mass="13479">MSDVVLTKNRIEPGKTDRLREWMAEITTRREEAIETLRYEGMISEAAFLERTDSDDYLVYYMEAEDIDGVYEAFRSSPYEIDREHGEILDEVLADDQPKRDIELLYHLVNPESR</sequence>
<dbReference type="InterPro" id="IPR046174">
    <property type="entry name" value="DUF6176"/>
</dbReference>
<evidence type="ECO:0000313" key="2">
    <source>
        <dbReference type="Proteomes" id="UP001596408"/>
    </source>
</evidence>
<organism evidence="1 2">
    <name type="scientific">Halopelagius fulvigenes</name>
    <dbReference type="NCBI Taxonomy" id="1198324"/>
    <lineage>
        <taxon>Archaea</taxon>
        <taxon>Methanobacteriati</taxon>
        <taxon>Methanobacteriota</taxon>
        <taxon>Stenosarchaea group</taxon>
        <taxon>Halobacteria</taxon>
        <taxon>Halobacteriales</taxon>
        <taxon>Haloferacaceae</taxon>
    </lineage>
</organism>
<dbReference type="Proteomes" id="UP001596408">
    <property type="component" value="Unassembled WGS sequence"/>
</dbReference>
<proteinExistence type="predicted"/>
<gene>
    <name evidence="1" type="ORF">ACFQEV_04770</name>
</gene>
<name>A0ABD5TV91_9EURY</name>
<evidence type="ECO:0000313" key="1">
    <source>
        <dbReference type="EMBL" id="MFC6824310.1"/>
    </source>
</evidence>
<dbReference type="EMBL" id="JBHSXH010000009">
    <property type="protein sequence ID" value="MFC6824310.1"/>
    <property type="molecule type" value="Genomic_DNA"/>
</dbReference>
<protein>
    <submittedName>
        <fullName evidence="1">DUF6176 family protein</fullName>
    </submittedName>
</protein>
<comment type="caution">
    <text evidence="1">The sequence shown here is derived from an EMBL/GenBank/DDBJ whole genome shotgun (WGS) entry which is preliminary data.</text>
</comment>
<dbReference type="RefSeq" id="WP_379693073.1">
    <property type="nucleotide sequence ID" value="NZ_JBHSXH010000009.1"/>
</dbReference>